<dbReference type="PANTHER" id="PTHR12905">
    <property type="entry name" value="METALLOPHOSPHOESTERASE"/>
    <property type="match status" value="1"/>
</dbReference>
<dbReference type="EMBL" id="SGPL01000201">
    <property type="protein sequence ID" value="THH15598.1"/>
    <property type="molecule type" value="Genomic_DNA"/>
</dbReference>
<name>A0A4S4LUX7_9AGAM</name>
<dbReference type="SUPFAM" id="SSF56300">
    <property type="entry name" value="Metallo-dependent phosphatases"/>
    <property type="match status" value="1"/>
</dbReference>
<sequence>MGSSSSARVNHEAEGPKQSGARPGWTRFVCISDTHSHVCPVPPGDVLIHAGDLSSWGSLAQLKLTIDWLMTLPHPTKIIIAGNHDARSSKIALNVGLQDVEKARSIMKSEAVRNAGIHYLEYESMDLTTATGKTWKIYGSPACPRYAPGCFQYTTEDEAKEIYSRIPQDTEILLTHTPPHGMLDLSRKGTHAGCKTLSRRLEELTSCRLHVFGHIHEASGVHINPAEGRRPERVSVNGAVVWGHQVAVVDLEDF</sequence>
<dbReference type="GO" id="GO:0016787">
    <property type="term" value="F:hydrolase activity"/>
    <property type="evidence" value="ECO:0007669"/>
    <property type="project" value="InterPro"/>
</dbReference>
<dbReference type="OrthoDB" id="630188at2759"/>
<comment type="caution">
    <text evidence="3">The sequence shown here is derived from an EMBL/GenBank/DDBJ whole genome shotgun (WGS) entry which is preliminary data.</text>
</comment>
<dbReference type="CDD" id="cd07379">
    <property type="entry name" value="MPP_239FB"/>
    <property type="match status" value="1"/>
</dbReference>
<keyword evidence="4" id="KW-1185">Reference proteome</keyword>
<evidence type="ECO:0000256" key="1">
    <source>
        <dbReference type="SAM" id="MobiDB-lite"/>
    </source>
</evidence>
<protein>
    <recommendedName>
        <fullName evidence="2">Calcineurin-like phosphoesterase domain-containing protein</fullName>
    </recommendedName>
</protein>
<dbReference type="InterPro" id="IPR029052">
    <property type="entry name" value="Metallo-depent_PP-like"/>
</dbReference>
<dbReference type="Proteomes" id="UP000310158">
    <property type="component" value="Unassembled WGS sequence"/>
</dbReference>
<organism evidence="3 4">
    <name type="scientific">Bondarzewia mesenterica</name>
    <dbReference type="NCBI Taxonomy" id="1095465"/>
    <lineage>
        <taxon>Eukaryota</taxon>
        <taxon>Fungi</taxon>
        <taxon>Dikarya</taxon>
        <taxon>Basidiomycota</taxon>
        <taxon>Agaricomycotina</taxon>
        <taxon>Agaricomycetes</taxon>
        <taxon>Russulales</taxon>
        <taxon>Bondarzewiaceae</taxon>
        <taxon>Bondarzewia</taxon>
    </lineage>
</organism>
<dbReference type="InterPro" id="IPR004843">
    <property type="entry name" value="Calcineurin-like_PHP"/>
</dbReference>
<evidence type="ECO:0000313" key="3">
    <source>
        <dbReference type="EMBL" id="THH15598.1"/>
    </source>
</evidence>
<accession>A0A4S4LUX7</accession>
<evidence type="ECO:0000259" key="2">
    <source>
        <dbReference type="Pfam" id="PF00149"/>
    </source>
</evidence>
<feature type="domain" description="Calcineurin-like phosphoesterase" evidence="2">
    <location>
        <begin position="40"/>
        <end position="217"/>
    </location>
</feature>
<dbReference type="Pfam" id="PF00149">
    <property type="entry name" value="Metallophos"/>
    <property type="match status" value="1"/>
</dbReference>
<proteinExistence type="predicted"/>
<gene>
    <name evidence="3" type="ORF">EW146_g4911</name>
</gene>
<dbReference type="AlphaFoldDB" id="A0A4S4LUX7"/>
<feature type="region of interest" description="Disordered" evidence="1">
    <location>
        <begin position="1"/>
        <end position="20"/>
    </location>
</feature>
<evidence type="ECO:0000313" key="4">
    <source>
        <dbReference type="Proteomes" id="UP000310158"/>
    </source>
</evidence>
<dbReference type="InterPro" id="IPR051693">
    <property type="entry name" value="UPF0046_metallophosphoest"/>
</dbReference>
<dbReference type="PANTHER" id="PTHR12905:SF0">
    <property type="entry name" value="CALCINEURIN-LIKE PHOSPHOESTERASE DOMAIN-CONTAINING PROTEIN"/>
    <property type="match status" value="1"/>
</dbReference>
<reference evidence="3 4" key="1">
    <citation type="submission" date="2019-02" db="EMBL/GenBank/DDBJ databases">
        <title>Genome sequencing of the rare red list fungi Bondarzewia mesenterica.</title>
        <authorList>
            <person name="Buettner E."/>
            <person name="Kellner H."/>
        </authorList>
    </citation>
    <scope>NUCLEOTIDE SEQUENCE [LARGE SCALE GENOMIC DNA]</scope>
    <source>
        <strain evidence="3 4">DSM 108281</strain>
    </source>
</reference>
<dbReference type="Gene3D" id="3.60.21.10">
    <property type="match status" value="1"/>
</dbReference>